<dbReference type="EMBL" id="JAGSPA010000001">
    <property type="protein sequence ID" value="MBV7256003.1"/>
    <property type="molecule type" value="Genomic_DNA"/>
</dbReference>
<keyword evidence="1" id="KW-0732">Signal</keyword>
<dbReference type="Pfam" id="PF07589">
    <property type="entry name" value="PEP-CTERM"/>
    <property type="match status" value="1"/>
</dbReference>
<feature type="signal peptide" evidence="1">
    <location>
        <begin position="1"/>
        <end position="18"/>
    </location>
</feature>
<dbReference type="Pfam" id="PF05735">
    <property type="entry name" value="TSP_C"/>
    <property type="match status" value="1"/>
</dbReference>
<sequence length="260" mass="27185">MYKTIAAASLLLAAPALAAPVDLSSWQADNYGGANWTVQNAPANDSVFQSVNGNPTIFFEAGSLAQGTTLSGEITVETSADDDFIGFVLGYSDDEINAANADFILVDWKQGTQNFGGSTGNAGLAASRISGDLTSVDLIDTYWGHDAGSNAFEIQRGTNLGATGWNDNQTYTFDIVFTNSLIEVMVDGVLELSFTAADAGLASFDDGAFGFYNYSQQSVRYAGIEEGVAPDPDPQPVPAPGALGLLGLGVLALAARRRRS</sequence>
<evidence type="ECO:0000256" key="1">
    <source>
        <dbReference type="SAM" id="SignalP"/>
    </source>
</evidence>
<name>A0ABS6SC54_9SPHN</name>
<evidence type="ECO:0000259" key="2">
    <source>
        <dbReference type="PROSITE" id="PS51236"/>
    </source>
</evidence>
<dbReference type="RefSeq" id="WP_218444429.1">
    <property type="nucleotide sequence ID" value="NZ_JAGSPA010000001.1"/>
</dbReference>
<proteinExistence type="predicted"/>
<dbReference type="NCBIfam" id="TIGR02595">
    <property type="entry name" value="PEP_CTERM"/>
    <property type="match status" value="1"/>
</dbReference>
<evidence type="ECO:0000313" key="4">
    <source>
        <dbReference type="Proteomes" id="UP000722336"/>
    </source>
</evidence>
<feature type="domain" description="TSP C-terminal" evidence="2">
    <location>
        <begin position="1"/>
        <end position="233"/>
    </location>
</feature>
<evidence type="ECO:0000313" key="3">
    <source>
        <dbReference type="EMBL" id="MBV7256003.1"/>
    </source>
</evidence>
<dbReference type="PROSITE" id="PS51236">
    <property type="entry name" value="TSP_CTER"/>
    <property type="match status" value="1"/>
</dbReference>
<accession>A0ABS6SC54</accession>
<organism evidence="3 4">
    <name type="scientific">Pacificimonas pallii</name>
    <dbReference type="NCBI Taxonomy" id="2827236"/>
    <lineage>
        <taxon>Bacteria</taxon>
        <taxon>Pseudomonadati</taxon>
        <taxon>Pseudomonadota</taxon>
        <taxon>Alphaproteobacteria</taxon>
        <taxon>Sphingomonadales</taxon>
        <taxon>Sphingosinicellaceae</taxon>
        <taxon>Pacificimonas</taxon>
    </lineage>
</organism>
<reference evidence="3 4" key="1">
    <citation type="submission" date="2021-04" db="EMBL/GenBank/DDBJ databases">
        <authorList>
            <person name="Pira H."/>
            <person name="Risdian C."/>
            <person name="Wink J."/>
        </authorList>
    </citation>
    <scope>NUCLEOTIDE SEQUENCE [LARGE SCALE GENOMIC DNA]</scope>
    <source>
        <strain evidence="3 4">WHA3</strain>
    </source>
</reference>
<feature type="chain" id="PRO_5045837466" evidence="1">
    <location>
        <begin position="19"/>
        <end position="260"/>
    </location>
</feature>
<dbReference type="Proteomes" id="UP000722336">
    <property type="component" value="Unassembled WGS sequence"/>
</dbReference>
<gene>
    <name evidence="3" type="ORF">KCG44_04300</name>
</gene>
<protein>
    <submittedName>
        <fullName evidence="3">PEP-CTERM sorting domain-containing protein</fullName>
    </submittedName>
</protein>
<dbReference type="InterPro" id="IPR013424">
    <property type="entry name" value="Ice-binding_C"/>
</dbReference>
<comment type="caution">
    <text evidence="3">The sequence shown here is derived from an EMBL/GenBank/DDBJ whole genome shotgun (WGS) entry which is preliminary data.</text>
</comment>
<keyword evidence="4" id="KW-1185">Reference proteome</keyword>
<dbReference type="InterPro" id="IPR008859">
    <property type="entry name" value="Thrombospondin_C"/>
</dbReference>
<dbReference type="NCBIfam" id="TIGR03901">
    <property type="entry name" value="MYXO-CTERM"/>
    <property type="match status" value="1"/>
</dbReference>
<dbReference type="InterPro" id="IPR024038">
    <property type="entry name" value="MYXO-CTERM"/>
</dbReference>